<evidence type="ECO:0000313" key="4">
    <source>
        <dbReference type="Proteomes" id="UP000631114"/>
    </source>
</evidence>
<comment type="caution">
    <text evidence="3">The sequence shown here is derived from an EMBL/GenBank/DDBJ whole genome shotgun (WGS) entry which is preliminary data.</text>
</comment>
<sequence length="136" mass="15196">MDQCGEGQAALRLLEEKLVLAQEEQKENDARNVHLIMVQIKYLQKNVDEALSSYEELAKEDPNDYRPYFYQKSRGKEGGMYSKDQKLLTNGEPSGEVVPSTSGHGESMVRNQSKVLLILGDIIDAGARKVARPGNK</sequence>
<dbReference type="AlphaFoldDB" id="A0A835LVP8"/>
<evidence type="ECO:0000313" key="3">
    <source>
        <dbReference type="EMBL" id="KAF9605004.1"/>
    </source>
</evidence>
<dbReference type="OrthoDB" id="1856606at2759"/>
<dbReference type="EMBL" id="JADFTS010000005">
    <property type="protein sequence ID" value="KAF9605004.1"/>
    <property type="molecule type" value="Genomic_DNA"/>
</dbReference>
<reference evidence="3 4" key="1">
    <citation type="submission" date="2020-10" db="EMBL/GenBank/DDBJ databases">
        <title>The Coptis chinensis genome and diversification of protoberbering-type alkaloids.</title>
        <authorList>
            <person name="Wang B."/>
            <person name="Shu S."/>
            <person name="Song C."/>
            <person name="Liu Y."/>
        </authorList>
    </citation>
    <scope>NUCLEOTIDE SEQUENCE [LARGE SCALE GENOMIC DNA]</scope>
    <source>
        <strain evidence="3">HL-2020</strain>
        <tissue evidence="3">Leaf</tissue>
    </source>
</reference>
<proteinExistence type="predicted"/>
<accession>A0A835LVP8</accession>
<evidence type="ECO:0000256" key="2">
    <source>
        <dbReference type="SAM" id="MobiDB-lite"/>
    </source>
</evidence>
<feature type="coiled-coil region" evidence="1">
    <location>
        <begin position="11"/>
        <end position="60"/>
    </location>
</feature>
<dbReference type="SUPFAM" id="SSF48452">
    <property type="entry name" value="TPR-like"/>
    <property type="match status" value="1"/>
</dbReference>
<evidence type="ECO:0000256" key="1">
    <source>
        <dbReference type="SAM" id="Coils"/>
    </source>
</evidence>
<keyword evidence="1" id="KW-0175">Coiled coil</keyword>
<organism evidence="3 4">
    <name type="scientific">Coptis chinensis</name>
    <dbReference type="NCBI Taxonomy" id="261450"/>
    <lineage>
        <taxon>Eukaryota</taxon>
        <taxon>Viridiplantae</taxon>
        <taxon>Streptophyta</taxon>
        <taxon>Embryophyta</taxon>
        <taxon>Tracheophyta</taxon>
        <taxon>Spermatophyta</taxon>
        <taxon>Magnoliopsida</taxon>
        <taxon>Ranunculales</taxon>
        <taxon>Ranunculaceae</taxon>
        <taxon>Coptidoideae</taxon>
        <taxon>Coptis</taxon>
    </lineage>
</organism>
<keyword evidence="4" id="KW-1185">Reference proteome</keyword>
<feature type="region of interest" description="Disordered" evidence="2">
    <location>
        <begin position="65"/>
        <end position="106"/>
    </location>
</feature>
<name>A0A835LVP8_9MAGN</name>
<dbReference type="InterPro" id="IPR011990">
    <property type="entry name" value="TPR-like_helical_dom_sf"/>
</dbReference>
<protein>
    <submittedName>
        <fullName evidence="3">Uncharacterized protein</fullName>
    </submittedName>
</protein>
<gene>
    <name evidence="3" type="ORF">IFM89_012960</name>
</gene>
<dbReference type="Proteomes" id="UP000631114">
    <property type="component" value="Unassembled WGS sequence"/>
</dbReference>